<keyword evidence="2" id="KW-1185">Reference proteome</keyword>
<sequence length="76" mass="8333">MVTAVNVQCGQLKLAEANPSSKWMFLQTSSSPGQLLLSTVQTSQRPAGFSLHLGWCRVTVRLWSRDLTSNAPSSRL</sequence>
<accession>A0ABV0SL59</accession>
<evidence type="ECO:0000313" key="2">
    <source>
        <dbReference type="Proteomes" id="UP001482620"/>
    </source>
</evidence>
<reference evidence="1 2" key="1">
    <citation type="submission" date="2021-06" db="EMBL/GenBank/DDBJ databases">
        <authorList>
            <person name="Palmer J.M."/>
        </authorList>
    </citation>
    <scope>NUCLEOTIDE SEQUENCE [LARGE SCALE GENOMIC DNA]</scope>
    <source>
        <strain evidence="2">if_2019</strain>
        <tissue evidence="1">Muscle</tissue>
    </source>
</reference>
<gene>
    <name evidence="1" type="ORF">ILYODFUR_011164</name>
</gene>
<proteinExistence type="predicted"/>
<organism evidence="1 2">
    <name type="scientific">Ilyodon furcidens</name>
    <name type="common">goldbreast splitfin</name>
    <dbReference type="NCBI Taxonomy" id="33524"/>
    <lineage>
        <taxon>Eukaryota</taxon>
        <taxon>Metazoa</taxon>
        <taxon>Chordata</taxon>
        <taxon>Craniata</taxon>
        <taxon>Vertebrata</taxon>
        <taxon>Euteleostomi</taxon>
        <taxon>Actinopterygii</taxon>
        <taxon>Neopterygii</taxon>
        <taxon>Teleostei</taxon>
        <taxon>Neoteleostei</taxon>
        <taxon>Acanthomorphata</taxon>
        <taxon>Ovalentaria</taxon>
        <taxon>Atherinomorphae</taxon>
        <taxon>Cyprinodontiformes</taxon>
        <taxon>Goodeidae</taxon>
        <taxon>Ilyodon</taxon>
    </lineage>
</organism>
<dbReference type="EMBL" id="JAHRIQ010000836">
    <property type="protein sequence ID" value="MEQ2220985.1"/>
    <property type="molecule type" value="Genomic_DNA"/>
</dbReference>
<protein>
    <submittedName>
        <fullName evidence="1">Uncharacterized protein</fullName>
    </submittedName>
</protein>
<dbReference type="Proteomes" id="UP001482620">
    <property type="component" value="Unassembled WGS sequence"/>
</dbReference>
<comment type="caution">
    <text evidence="1">The sequence shown here is derived from an EMBL/GenBank/DDBJ whole genome shotgun (WGS) entry which is preliminary data.</text>
</comment>
<name>A0ABV0SL59_9TELE</name>
<evidence type="ECO:0000313" key="1">
    <source>
        <dbReference type="EMBL" id="MEQ2220985.1"/>
    </source>
</evidence>